<dbReference type="SMART" id="SM00739">
    <property type="entry name" value="KOW"/>
    <property type="match status" value="1"/>
</dbReference>
<evidence type="ECO:0000256" key="1">
    <source>
        <dbReference type="ARBA" id="ARBA00022472"/>
    </source>
</evidence>
<dbReference type="InterPro" id="IPR015869">
    <property type="entry name" value="Transcrpt_antiterm_NusG_bac_CS"/>
</dbReference>
<dbReference type="InterPro" id="IPR008991">
    <property type="entry name" value="Translation_prot_SH3-like_sf"/>
</dbReference>
<dbReference type="InterPro" id="IPR014722">
    <property type="entry name" value="Rib_uL2_dom2"/>
</dbReference>
<gene>
    <name evidence="7" type="ORF">METZ01_LOCUS186449</name>
</gene>
<dbReference type="InterPro" id="IPR001062">
    <property type="entry name" value="Transcrpt_antiterm_NusG"/>
</dbReference>
<evidence type="ECO:0000256" key="5">
    <source>
        <dbReference type="SAM" id="MobiDB-lite"/>
    </source>
</evidence>
<evidence type="ECO:0000256" key="3">
    <source>
        <dbReference type="ARBA" id="ARBA00023015"/>
    </source>
</evidence>
<dbReference type="PANTHER" id="PTHR30265:SF2">
    <property type="entry name" value="TRANSCRIPTION TERMINATION_ANTITERMINATION PROTEIN NUSG"/>
    <property type="match status" value="1"/>
</dbReference>
<dbReference type="GO" id="GO:0005829">
    <property type="term" value="C:cytosol"/>
    <property type="evidence" value="ECO:0007669"/>
    <property type="project" value="TreeGrafter"/>
</dbReference>
<dbReference type="GO" id="GO:0031564">
    <property type="term" value="P:transcription antitermination"/>
    <property type="evidence" value="ECO:0007669"/>
    <property type="project" value="UniProtKB-KW"/>
</dbReference>
<dbReference type="Gene3D" id="2.30.30.30">
    <property type="match status" value="1"/>
</dbReference>
<dbReference type="InterPro" id="IPR005824">
    <property type="entry name" value="KOW"/>
</dbReference>
<dbReference type="CDD" id="cd06091">
    <property type="entry name" value="KOW_NusG"/>
    <property type="match status" value="1"/>
</dbReference>
<protein>
    <recommendedName>
        <fullName evidence="6">KOW domain-containing protein</fullName>
    </recommendedName>
</protein>
<evidence type="ECO:0000259" key="6">
    <source>
        <dbReference type="SMART" id="SM00739"/>
    </source>
</evidence>
<dbReference type="GO" id="GO:0006353">
    <property type="term" value="P:DNA-templated transcription termination"/>
    <property type="evidence" value="ECO:0007669"/>
    <property type="project" value="UniProtKB-KW"/>
</dbReference>
<dbReference type="PRINTS" id="PR00338">
    <property type="entry name" value="NUSGTNSCPFCT"/>
</dbReference>
<keyword evidence="1" id="KW-0806">Transcription termination</keyword>
<dbReference type="AlphaFoldDB" id="A0A382D5N1"/>
<dbReference type="SUPFAM" id="SSF50104">
    <property type="entry name" value="Translation proteins SH3-like domain"/>
    <property type="match status" value="1"/>
</dbReference>
<name>A0A382D5N1_9ZZZZ</name>
<organism evidence="7">
    <name type="scientific">marine metagenome</name>
    <dbReference type="NCBI Taxonomy" id="408172"/>
    <lineage>
        <taxon>unclassified sequences</taxon>
        <taxon>metagenomes</taxon>
        <taxon>ecological metagenomes</taxon>
    </lineage>
</organism>
<dbReference type="PROSITE" id="PS01014">
    <property type="entry name" value="NUSG"/>
    <property type="match status" value="1"/>
</dbReference>
<proteinExistence type="predicted"/>
<keyword evidence="3" id="KW-0805">Transcription regulation</keyword>
<keyword evidence="4" id="KW-0804">Transcription</keyword>
<evidence type="ECO:0000313" key="7">
    <source>
        <dbReference type="EMBL" id="SVB33595.1"/>
    </source>
</evidence>
<evidence type="ECO:0000256" key="2">
    <source>
        <dbReference type="ARBA" id="ARBA00022814"/>
    </source>
</evidence>
<feature type="domain" description="KOW" evidence="6">
    <location>
        <begin position="47"/>
        <end position="74"/>
    </location>
</feature>
<feature type="non-terminal residue" evidence="7">
    <location>
        <position position="1"/>
    </location>
</feature>
<keyword evidence="2" id="KW-0889">Transcription antitermination</keyword>
<dbReference type="EMBL" id="UINC01037706">
    <property type="protein sequence ID" value="SVB33595.1"/>
    <property type="molecule type" value="Genomic_DNA"/>
</dbReference>
<feature type="region of interest" description="Disordered" evidence="5">
    <location>
        <begin position="1"/>
        <end position="28"/>
    </location>
</feature>
<evidence type="ECO:0000256" key="4">
    <source>
        <dbReference type="ARBA" id="ARBA00023163"/>
    </source>
</evidence>
<dbReference type="GO" id="GO:0032784">
    <property type="term" value="P:regulation of DNA-templated transcription elongation"/>
    <property type="evidence" value="ECO:0007669"/>
    <property type="project" value="InterPro"/>
</dbReference>
<dbReference type="PANTHER" id="PTHR30265">
    <property type="entry name" value="RHO-INTERACTING TRANSCRIPTION TERMINATION FACTOR NUSG"/>
    <property type="match status" value="1"/>
</dbReference>
<reference evidence="7" key="1">
    <citation type="submission" date="2018-05" db="EMBL/GenBank/DDBJ databases">
        <authorList>
            <person name="Lanie J.A."/>
            <person name="Ng W.-L."/>
            <person name="Kazmierczak K.M."/>
            <person name="Andrzejewski T.M."/>
            <person name="Davidsen T.M."/>
            <person name="Wayne K.J."/>
            <person name="Tettelin H."/>
            <person name="Glass J.I."/>
            <person name="Rusch D."/>
            <person name="Podicherti R."/>
            <person name="Tsui H.-C.T."/>
            <person name="Winkler M.E."/>
        </authorList>
    </citation>
    <scope>NUCLEOTIDE SEQUENCE</scope>
</reference>
<sequence>PLNFIKDTPGAIGFVGGDQPEPTPDSEIEDIQKRMEDSEDLERPKVEFEVGETVKINHGAFEGNNGIVGEIDPDKGRLKVTVNIFGRDTPVDVEYWEVDKG</sequence>
<accession>A0A382D5N1</accession>
<dbReference type="InterPro" id="IPR043425">
    <property type="entry name" value="NusG-like"/>
</dbReference>